<dbReference type="InterPro" id="IPR008651">
    <property type="entry name" value="Uncharacterised_HicB"/>
</dbReference>
<organism evidence="1 2">
    <name type="scientific">Enterobacter cloacae</name>
    <dbReference type="NCBI Taxonomy" id="550"/>
    <lineage>
        <taxon>Bacteria</taxon>
        <taxon>Pseudomonadati</taxon>
        <taxon>Pseudomonadota</taxon>
        <taxon>Gammaproteobacteria</taxon>
        <taxon>Enterobacterales</taxon>
        <taxon>Enterobacteriaceae</taxon>
        <taxon>Enterobacter</taxon>
        <taxon>Enterobacter cloacae complex</taxon>
    </lineage>
</organism>
<name>A0A144Q9B0_ENTCL</name>
<dbReference type="InterPro" id="IPR010985">
    <property type="entry name" value="Ribbon_hlx_hlx"/>
</dbReference>
<dbReference type="Proteomes" id="UP000076008">
    <property type="component" value="Unassembled WGS sequence"/>
</dbReference>
<gene>
    <name evidence="1" type="ORF">SAMEA2273318_03515</name>
</gene>
<dbReference type="GO" id="GO:0006355">
    <property type="term" value="P:regulation of DNA-templated transcription"/>
    <property type="evidence" value="ECO:0007669"/>
    <property type="project" value="InterPro"/>
</dbReference>
<dbReference type="SUPFAM" id="SSF47598">
    <property type="entry name" value="Ribbon-helix-helix"/>
    <property type="match status" value="1"/>
</dbReference>
<proteinExistence type="predicted"/>
<dbReference type="AlphaFoldDB" id="A0A144Q9B0"/>
<dbReference type="RefSeq" id="WP_201268153.1">
    <property type="nucleotide sequence ID" value="NZ_FJXR01000022.1"/>
</dbReference>
<dbReference type="Pfam" id="PF05534">
    <property type="entry name" value="HicB"/>
    <property type="match status" value="1"/>
</dbReference>
<reference evidence="1 2" key="1">
    <citation type="submission" date="2016-03" db="EMBL/GenBank/DDBJ databases">
        <authorList>
            <consortium name="Pathogen Informatics"/>
        </authorList>
    </citation>
    <scope>NUCLEOTIDE SEQUENCE [LARGE SCALE GENOMIC DNA]</scope>
    <source>
        <strain evidence="2">e1252</strain>
    </source>
</reference>
<dbReference type="Gene3D" id="1.20.5.780">
    <property type="entry name" value="Single helix bin"/>
    <property type="match status" value="1"/>
</dbReference>
<sequence>MINTMTYKGYAAKIDYSDEDLCFVGHVAGIRDVIGFHADNVAALRKAFEEAVDDYLAYCAEQGREPLRPASGKISLRISPEVHSAINIAAEVSGKSVNQWINDTLAKAAHG</sequence>
<dbReference type="SUPFAM" id="SSF143100">
    <property type="entry name" value="TTHA1013/TTHA0281-like"/>
    <property type="match status" value="1"/>
</dbReference>
<dbReference type="InterPro" id="IPR035069">
    <property type="entry name" value="TTHA1013/TTHA0281-like"/>
</dbReference>
<accession>A0A144Q9B0</accession>
<protein>
    <submittedName>
        <fullName evidence="1">HicB family protein</fullName>
    </submittedName>
</protein>
<evidence type="ECO:0000313" key="1">
    <source>
        <dbReference type="EMBL" id="CZV91362.1"/>
    </source>
</evidence>
<evidence type="ECO:0000313" key="2">
    <source>
        <dbReference type="Proteomes" id="UP000076008"/>
    </source>
</evidence>
<dbReference type="EMBL" id="FJXR01000022">
    <property type="protein sequence ID" value="CZV91362.1"/>
    <property type="molecule type" value="Genomic_DNA"/>
</dbReference>